<dbReference type="Proteomes" id="UP000272942">
    <property type="component" value="Unassembled WGS sequence"/>
</dbReference>
<proteinExistence type="predicted"/>
<name>A0A183B016_9TREM</name>
<protein>
    <submittedName>
        <fullName evidence="1 3">Uncharacterized protein</fullName>
    </submittedName>
</protein>
<sequence>MNPSLYLEMAVKRAEYLEKLEAATAAPQECPAVGHDGAQEVVRQAWQRGRGMRRPWRPTYRFQHRPSARWHNGHPTTVSHNLRRADIHPGEDGRCNITGGPG</sequence>
<accession>A0A183B016</accession>
<gene>
    <name evidence="1" type="ORF">ECPE_LOCUS12551</name>
</gene>
<evidence type="ECO:0000313" key="3">
    <source>
        <dbReference type="WBParaSite" id="ECPE_0001258701-mRNA-1"/>
    </source>
</evidence>
<reference evidence="3" key="1">
    <citation type="submission" date="2016-06" db="UniProtKB">
        <authorList>
            <consortium name="WormBaseParasite"/>
        </authorList>
    </citation>
    <scope>IDENTIFICATION</scope>
</reference>
<evidence type="ECO:0000313" key="1">
    <source>
        <dbReference type="EMBL" id="VDP89823.1"/>
    </source>
</evidence>
<evidence type="ECO:0000313" key="2">
    <source>
        <dbReference type="Proteomes" id="UP000272942"/>
    </source>
</evidence>
<keyword evidence="2" id="KW-1185">Reference proteome</keyword>
<organism evidence="3">
    <name type="scientific">Echinostoma caproni</name>
    <dbReference type="NCBI Taxonomy" id="27848"/>
    <lineage>
        <taxon>Eukaryota</taxon>
        <taxon>Metazoa</taxon>
        <taxon>Spiralia</taxon>
        <taxon>Lophotrochozoa</taxon>
        <taxon>Platyhelminthes</taxon>
        <taxon>Trematoda</taxon>
        <taxon>Digenea</taxon>
        <taxon>Plagiorchiida</taxon>
        <taxon>Echinostomata</taxon>
        <taxon>Echinostomatoidea</taxon>
        <taxon>Echinostomatidae</taxon>
        <taxon>Echinostoma</taxon>
    </lineage>
</organism>
<dbReference type="AlphaFoldDB" id="A0A183B016"/>
<dbReference type="WBParaSite" id="ECPE_0001258701-mRNA-1">
    <property type="protein sequence ID" value="ECPE_0001258701-mRNA-1"/>
    <property type="gene ID" value="ECPE_0001258701"/>
</dbReference>
<reference evidence="1 2" key="2">
    <citation type="submission" date="2018-11" db="EMBL/GenBank/DDBJ databases">
        <authorList>
            <consortium name="Pathogen Informatics"/>
        </authorList>
    </citation>
    <scope>NUCLEOTIDE SEQUENCE [LARGE SCALE GENOMIC DNA]</scope>
    <source>
        <strain evidence="1 2">Egypt</strain>
    </source>
</reference>
<dbReference type="EMBL" id="UZAN01053088">
    <property type="protein sequence ID" value="VDP89823.1"/>
    <property type="molecule type" value="Genomic_DNA"/>
</dbReference>